<dbReference type="Pfam" id="PF26118">
    <property type="entry name" value="DUF8035"/>
    <property type="match status" value="1"/>
</dbReference>
<dbReference type="EMBL" id="ML739464">
    <property type="protein sequence ID" value="KAE8348528.1"/>
    <property type="molecule type" value="Genomic_DNA"/>
</dbReference>
<protein>
    <recommendedName>
        <fullName evidence="2">DUF8035 domain-containing protein</fullName>
    </recommendedName>
</protein>
<accession>A0A5N6YTU9</accession>
<evidence type="ECO:0000313" key="4">
    <source>
        <dbReference type="Proteomes" id="UP000327118"/>
    </source>
</evidence>
<proteinExistence type="predicted"/>
<feature type="compositionally biased region" description="Basic residues" evidence="1">
    <location>
        <begin position="457"/>
        <end position="467"/>
    </location>
</feature>
<feature type="compositionally biased region" description="Basic and acidic residues" evidence="1">
    <location>
        <begin position="79"/>
        <end position="92"/>
    </location>
</feature>
<feature type="compositionally biased region" description="Low complexity" evidence="1">
    <location>
        <begin position="36"/>
        <end position="49"/>
    </location>
</feature>
<reference evidence="4" key="1">
    <citation type="submission" date="2019-04" db="EMBL/GenBank/DDBJ databases">
        <title>Friends and foes A comparative genomics studyof 23 Aspergillus species from section Flavi.</title>
        <authorList>
            <consortium name="DOE Joint Genome Institute"/>
            <person name="Kjaerbolling I."/>
            <person name="Vesth T."/>
            <person name="Frisvad J.C."/>
            <person name="Nybo J.L."/>
            <person name="Theobald S."/>
            <person name="Kildgaard S."/>
            <person name="Isbrandt T."/>
            <person name="Kuo A."/>
            <person name="Sato A."/>
            <person name="Lyhne E.K."/>
            <person name="Kogle M.E."/>
            <person name="Wiebenga A."/>
            <person name="Kun R.S."/>
            <person name="Lubbers R.J."/>
            <person name="Makela M.R."/>
            <person name="Barry K."/>
            <person name="Chovatia M."/>
            <person name="Clum A."/>
            <person name="Daum C."/>
            <person name="Haridas S."/>
            <person name="He G."/>
            <person name="LaButti K."/>
            <person name="Lipzen A."/>
            <person name="Mondo S."/>
            <person name="Riley R."/>
            <person name="Salamov A."/>
            <person name="Simmons B.A."/>
            <person name="Magnuson J.K."/>
            <person name="Henrissat B."/>
            <person name="Mortensen U.H."/>
            <person name="Larsen T.O."/>
            <person name="Devries R.P."/>
            <person name="Grigoriev I.V."/>
            <person name="Machida M."/>
            <person name="Baker S.E."/>
            <person name="Andersen M.R."/>
        </authorList>
    </citation>
    <scope>NUCLEOTIDE SEQUENCE [LARGE SCALE GENOMIC DNA]</scope>
    <source>
        <strain evidence="4">CBS 553.77</strain>
    </source>
</reference>
<dbReference type="AlphaFoldDB" id="A0A5N6YTU9"/>
<evidence type="ECO:0000313" key="3">
    <source>
        <dbReference type="EMBL" id="KAE8348528.1"/>
    </source>
</evidence>
<feature type="compositionally biased region" description="Basic and acidic residues" evidence="1">
    <location>
        <begin position="337"/>
        <end position="351"/>
    </location>
</feature>
<feature type="region of interest" description="Disordered" evidence="1">
    <location>
        <begin position="240"/>
        <end position="540"/>
    </location>
</feature>
<keyword evidence="4" id="KW-1185">Reference proteome</keyword>
<feature type="compositionally biased region" description="Acidic residues" evidence="1">
    <location>
        <begin position="620"/>
        <end position="631"/>
    </location>
</feature>
<dbReference type="PANTHER" id="PTHR42081:SF1">
    <property type="entry name" value="ZINC FINGER PROTEIN DHHC DOMAIN CONTAINING PROTEIN"/>
    <property type="match status" value="1"/>
</dbReference>
<feature type="region of interest" description="Disordered" evidence="1">
    <location>
        <begin position="79"/>
        <end position="206"/>
    </location>
</feature>
<feature type="compositionally biased region" description="Basic and acidic residues" evidence="1">
    <location>
        <begin position="635"/>
        <end position="650"/>
    </location>
</feature>
<feature type="domain" description="DUF8035" evidence="2">
    <location>
        <begin position="541"/>
        <end position="594"/>
    </location>
</feature>
<feature type="region of interest" description="Disordered" evidence="1">
    <location>
        <begin position="596"/>
        <end position="650"/>
    </location>
</feature>
<dbReference type="InterPro" id="IPR058348">
    <property type="entry name" value="DUF8035"/>
</dbReference>
<organism evidence="3 4">
    <name type="scientific">Aspergillus coremiiformis</name>
    <dbReference type="NCBI Taxonomy" id="138285"/>
    <lineage>
        <taxon>Eukaryota</taxon>
        <taxon>Fungi</taxon>
        <taxon>Dikarya</taxon>
        <taxon>Ascomycota</taxon>
        <taxon>Pezizomycotina</taxon>
        <taxon>Eurotiomycetes</taxon>
        <taxon>Eurotiomycetidae</taxon>
        <taxon>Eurotiales</taxon>
        <taxon>Aspergillaceae</taxon>
        <taxon>Aspergillus</taxon>
        <taxon>Aspergillus subgen. Circumdati</taxon>
    </lineage>
</organism>
<name>A0A5N6YTU9_9EURO</name>
<gene>
    <name evidence="3" type="ORF">BDV28DRAFT_88083</name>
</gene>
<evidence type="ECO:0000256" key="1">
    <source>
        <dbReference type="SAM" id="MobiDB-lite"/>
    </source>
</evidence>
<feature type="compositionally biased region" description="Basic and acidic residues" evidence="1">
    <location>
        <begin position="270"/>
        <end position="280"/>
    </location>
</feature>
<feature type="region of interest" description="Disordered" evidence="1">
    <location>
        <begin position="1"/>
        <end position="23"/>
    </location>
</feature>
<feature type="compositionally biased region" description="Polar residues" evidence="1">
    <location>
        <begin position="439"/>
        <end position="453"/>
    </location>
</feature>
<feature type="compositionally biased region" description="Basic residues" evidence="1">
    <location>
        <begin position="327"/>
        <end position="336"/>
    </location>
</feature>
<dbReference type="Proteomes" id="UP000327118">
    <property type="component" value="Unassembled WGS sequence"/>
</dbReference>
<feature type="compositionally biased region" description="Basic and acidic residues" evidence="1">
    <location>
        <begin position="596"/>
        <end position="618"/>
    </location>
</feature>
<sequence length="650" mass="74151">MSPTARYRPMSPSGSRMIDPMRASTGTVQLNSSYDASPSRSAYPSHSSSVPYVVTAYDSRYFREGGLEARHISSKTYRDADHSTKLRTEYAVRPRQRSSTTSVADTRLAPGRLHGPRAPPVITSSYRRSPSPLPSQEHHLTPSSSPRHHKRHPLSVSHIDYASDTGRLNPNDRAIRSPTVHTVYRGHDSNRHSRYPPMGGLRKGEDIDDYDAYSYTNPREQFEKDSAARLRYDRGSYRSERPLSWTGIGDHQLVRSPEPRASRPPPSTRGFDRLDSDPRVRRSIQGSADSDIDTASAYQRSRRRNPVSLHQVADEGYSSCRSDYEHTHRHSHRHRRHDGDRSSRQSYDDGGSRVTIATDSAPPGTSTGLGTAILGSGYDDHSQRAEHHHSHDHEHQERYARPRRPSRRRAEGDSDAYTSDEDLRKYRRDVTTPRKSCRSNDSTSGSDRPTQHLTVERHRRHRAHSRRRTQDSPTTKEANQPELVYRQEDKKSESTTLKDADSPPKGILKTPTDKFPEEPNPVREGVAPLKDAHKKGIPPGARWTKIDRRLVNPAALEAGRERFEERSDYVIVLRVLSKEEIQAYAVKTQEIRDARYHAYTQERRRRREEDRRRGRAVDDFSSDDEEDDDDLPLTIEDKPADAHRMVESAA</sequence>
<feature type="compositionally biased region" description="Basic and acidic residues" evidence="1">
    <location>
        <begin position="421"/>
        <end position="432"/>
    </location>
</feature>
<feature type="compositionally biased region" description="Basic and acidic residues" evidence="1">
    <location>
        <begin position="485"/>
        <end position="502"/>
    </location>
</feature>
<dbReference type="OrthoDB" id="5418088at2759"/>
<feature type="compositionally biased region" description="Basic and acidic residues" evidence="1">
    <location>
        <begin position="378"/>
        <end position="400"/>
    </location>
</feature>
<feature type="compositionally biased region" description="Polar residues" evidence="1">
    <location>
        <begin position="355"/>
        <end position="369"/>
    </location>
</feature>
<feature type="compositionally biased region" description="Basic and acidic residues" evidence="1">
    <location>
        <begin position="511"/>
        <end position="521"/>
    </location>
</feature>
<feature type="region of interest" description="Disordered" evidence="1">
    <location>
        <begin position="30"/>
        <end position="49"/>
    </location>
</feature>
<dbReference type="PANTHER" id="PTHR42081">
    <property type="entry name" value="ZINC FINGER PROTEIN DHHC DOMAIN CONTAINING PROTEIN"/>
    <property type="match status" value="1"/>
</dbReference>
<evidence type="ECO:0000259" key="2">
    <source>
        <dbReference type="Pfam" id="PF26118"/>
    </source>
</evidence>